<feature type="domain" description="ELP1 first N-terminal beta-propeller" evidence="7">
    <location>
        <begin position="1"/>
        <end position="361"/>
    </location>
</feature>
<protein>
    <recommendedName>
        <fullName evidence="5">Elongator complex protein 1</fullName>
    </recommendedName>
</protein>
<feature type="domain" description="ELP1 three-helical bundle" evidence="11">
    <location>
        <begin position="1121"/>
        <end position="1289"/>
    </location>
</feature>
<comment type="function">
    <text evidence="5">Component of the elongator complex which is required for multiple tRNA modifications, including mcm5U (5-methoxycarbonylmethyl uridine), mcm5s2U (5-methoxycarbonylmethyl-2-thiouridine), and ncm5U (5-carbamoylmethyl uridine). The elongator complex catalyzes formation of carboxymethyluridine in the wobble base at position 34 in tRNAs.</text>
</comment>
<evidence type="ECO:0000259" key="11">
    <source>
        <dbReference type="Pfam" id="PF23936"/>
    </source>
</evidence>
<gene>
    <name evidence="12" type="ORF">ONE63_005675</name>
</gene>
<dbReference type="PANTHER" id="PTHR12747:SF0">
    <property type="entry name" value="ELONGATOR COMPLEX PROTEIN 1"/>
    <property type="match status" value="1"/>
</dbReference>
<dbReference type="SUPFAM" id="SSF69322">
    <property type="entry name" value="Tricorn protease domain 2"/>
    <property type="match status" value="1"/>
</dbReference>
<dbReference type="Pfam" id="PF23878">
    <property type="entry name" value="TPR_ELP1"/>
    <property type="match status" value="1"/>
</dbReference>
<keyword evidence="13" id="KW-1185">Reference proteome</keyword>
<proteinExistence type="inferred from homology"/>
<reference evidence="12" key="1">
    <citation type="submission" date="2022-12" db="EMBL/GenBank/DDBJ databases">
        <title>Chromosome-level genome assembly of the bean flower thrips Megalurothrips usitatus.</title>
        <authorList>
            <person name="Ma L."/>
            <person name="Liu Q."/>
            <person name="Li H."/>
            <person name="Cai W."/>
        </authorList>
    </citation>
    <scope>NUCLEOTIDE SEQUENCE</scope>
    <source>
        <strain evidence="12">Cailab_2022a</strain>
    </source>
</reference>
<evidence type="ECO:0000259" key="9">
    <source>
        <dbReference type="Pfam" id="PF23878"/>
    </source>
</evidence>
<comment type="pathway">
    <text evidence="1">tRNA modification; 5-methoxycarbonylmethyl-2-thiouridine-tRNA biosynthesis.</text>
</comment>
<evidence type="ECO:0000313" key="12">
    <source>
        <dbReference type="EMBL" id="KAJ1530828.1"/>
    </source>
</evidence>
<dbReference type="InterPro" id="IPR056167">
    <property type="entry name" value="A-sol_ELP1"/>
</dbReference>
<dbReference type="InterPro" id="IPR056164">
    <property type="entry name" value="Beta-prop_ELP1_1st"/>
</dbReference>
<dbReference type="GO" id="GO:0005829">
    <property type="term" value="C:cytosol"/>
    <property type="evidence" value="ECO:0007669"/>
    <property type="project" value="TreeGrafter"/>
</dbReference>
<dbReference type="Pfam" id="PF23925">
    <property type="entry name" value="A-sol_ELP1"/>
    <property type="match status" value="1"/>
</dbReference>
<organism evidence="12 13">
    <name type="scientific">Megalurothrips usitatus</name>
    <name type="common">bean blossom thrips</name>
    <dbReference type="NCBI Taxonomy" id="439358"/>
    <lineage>
        <taxon>Eukaryota</taxon>
        <taxon>Metazoa</taxon>
        <taxon>Ecdysozoa</taxon>
        <taxon>Arthropoda</taxon>
        <taxon>Hexapoda</taxon>
        <taxon>Insecta</taxon>
        <taxon>Pterygota</taxon>
        <taxon>Neoptera</taxon>
        <taxon>Paraneoptera</taxon>
        <taxon>Thysanoptera</taxon>
        <taxon>Terebrantia</taxon>
        <taxon>Thripoidea</taxon>
        <taxon>Thripidae</taxon>
        <taxon>Megalurothrips</taxon>
    </lineage>
</organism>
<keyword evidence="5" id="KW-0539">Nucleus</keyword>
<dbReference type="InterPro" id="IPR056165">
    <property type="entry name" value="Beta-prop_ELP1_2nd"/>
</dbReference>
<comment type="caution">
    <text evidence="12">The sequence shown here is derived from an EMBL/GenBank/DDBJ whole genome shotgun (WGS) entry which is preliminary data.</text>
</comment>
<dbReference type="Pfam" id="PF23936">
    <property type="entry name" value="HB_ELP1"/>
    <property type="match status" value="1"/>
</dbReference>
<dbReference type="InterPro" id="IPR006849">
    <property type="entry name" value="Elp1"/>
</dbReference>
<dbReference type="InterPro" id="IPR056169">
    <property type="entry name" value="HB_ELP1"/>
</dbReference>
<dbReference type="GO" id="GO:0033588">
    <property type="term" value="C:elongator holoenzyme complex"/>
    <property type="evidence" value="ECO:0007669"/>
    <property type="project" value="InterPro"/>
</dbReference>
<keyword evidence="3 5" id="KW-0963">Cytoplasm</keyword>
<evidence type="ECO:0000259" key="10">
    <source>
        <dbReference type="Pfam" id="PF23925"/>
    </source>
</evidence>
<feature type="region of interest" description="Disordered" evidence="6">
    <location>
        <begin position="1165"/>
        <end position="1224"/>
    </location>
</feature>
<dbReference type="EMBL" id="JAPTSV010000002">
    <property type="protein sequence ID" value="KAJ1530828.1"/>
    <property type="molecule type" value="Genomic_DNA"/>
</dbReference>
<accession>A0AAV7XWC1</accession>
<evidence type="ECO:0000256" key="1">
    <source>
        <dbReference type="ARBA" id="ARBA00005043"/>
    </source>
</evidence>
<name>A0AAV7XWC1_9NEOP</name>
<dbReference type="Pfam" id="PF23797">
    <property type="entry name" value="Beta-prop_ELP1_2nd"/>
    <property type="match status" value="1"/>
</dbReference>
<dbReference type="PANTHER" id="PTHR12747">
    <property type="entry name" value="ELONGATOR COMPLEX PROTEIN 1"/>
    <property type="match status" value="1"/>
</dbReference>
<evidence type="ECO:0000256" key="2">
    <source>
        <dbReference type="ARBA" id="ARBA00006086"/>
    </source>
</evidence>
<dbReference type="GO" id="GO:0002926">
    <property type="term" value="P:tRNA wobble base 5-methoxycarbonylmethyl-2-thiouridinylation"/>
    <property type="evidence" value="ECO:0007669"/>
    <property type="project" value="TreeGrafter"/>
</dbReference>
<evidence type="ECO:0000256" key="5">
    <source>
        <dbReference type="PIRNR" id="PIRNR017233"/>
    </source>
</evidence>
<evidence type="ECO:0000313" key="13">
    <source>
        <dbReference type="Proteomes" id="UP001075354"/>
    </source>
</evidence>
<evidence type="ECO:0000259" key="7">
    <source>
        <dbReference type="Pfam" id="PF04762"/>
    </source>
</evidence>
<evidence type="ECO:0000259" key="8">
    <source>
        <dbReference type="Pfam" id="PF23797"/>
    </source>
</evidence>
<evidence type="ECO:0000256" key="6">
    <source>
        <dbReference type="SAM" id="MobiDB-lite"/>
    </source>
</evidence>
<dbReference type="InterPro" id="IPR056166">
    <property type="entry name" value="TPR_ELP1"/>
</dbReference>
<dbReference type="GO" id="GO:0000049">
    <property type="term" value="F:tRNA binding"/>
    <property type="evidence" value="ECO:0007669"/>
    <property type="project" value="TreeGrafter"/>
</dbReference>
<dbReference type="PIRSF" id="PIRSF017233">
    <property type="entry name" value="IKAP"/>
    <property type="match status" value="1"/>
</dbReference>
<evidence type="ECO:0000256" key="4">
    <source>
        <dbReference type="ARBA" id="ARBA00022694"/>
    </source>
</evidence>
<dbReference type="Proteomes" id="UP001075354">
    <property type="component" value="Chromosome 2"/>
</dbReference>
<comment type="similarity">
    <text evidence="2 5">Belongs to the ELP1/IKA1 family.</text>
</comment>
<comment type="subcellular location">
    <subcellularLocation>
        <location evidence="5">Cytoplasm</location>
    </subcellularLocation>
    <subcellularLocation>
        <location evidence="5">Nucleus</location>
    </subcellularLocation>
</comment>
<dbReference type="GO" id="GO:0005634">
    <property type="term" value="C:nucleus"/>
    <property type="evidence" value="ECO:0007669"/>
    <property type="project" value="UniProtKB-SubCell"/>
</dbReference>
<dbReference type="Pfam" id="PF04762">
    <property type="entry name" value="Beta-prop_ELP1_1st"/>
    <property type="match status" value="1"/>
</dbReference>
<sequence length="1358" mass="151695">MRNLFLSNHREYSIPGLQTTPGDDSSHLLVVDHLREAVFVHSDGNVYRFSVEDGTLTELFSAKKYYSEEVRPPTIIGMCYFQVTDSLCLAVDKGELLSIPCSAPGEIECVGFVDAGLRLMEPSPDEDVLVLLTAQNTVITMTASFDPINEADLQQKDFGENQFITVGWGKKETQFHGSEGKAAALAKKPVQTLPLEKSDKGEPQITWRGDGALFAVNCNNLETGERFVRMFDRKGDLMYTSEPIPGLEGVVSWRPSGNLMACTQRLPNKHVVCFLEKNGLRHGDFTLPFPLDTVRVRQLIWNADSTILLAWCQVMEGVSSLAGLVPSQSTLLFWSVNNYHWYLKQRIDLDLDHSPVALRWDLDSGNCLHIICSGAKYMKYDFSWRVDHSNGMSHSDGAFVGVIDGDSLLMTSFRNSVIPPPMCGTTLKLPAPALEVVFAPQRVPALTAKEVEGRYLNTSSTEDSGFGDIVESLSSNPNNFCVMLSNGHFAAFSHVGGPRNPNPSHISVGYYQLEWGTDEQVISTRCLHHWTWISRDTMLCSATVGSISKLCVFDMDSVGSADNGRIIHRKTVELSGNVLSITQGTDANNALIQLIEGKVLCYSLESGLLSDLFTFPHPVLKMVACQVDKGNGGQQDTVLGLSSHNRLYADTDIIMSNVTSVEMHSQFLLLTNSQQQLFCCPLKKASLLSLSKTTGENESFGVVERKVERGARLVVVVPDGNRVILQMPRGNLECVEPRALSLSQMATLMNSQSYYEAFDLARKQRINLNLFVDHDASFFLTNIDTFVRRVSNPQWLCLFLAELHDDDCTKSMYKSHYSESRPISLQDKVNSVCEAVLEAVKRMPEKDAAKLTLPVLTALVLKRSSGGLEDALSLVKTLKESEEKSENAVHWTIALRHLLYLKDVNQLMDAALGMYDFNLVVLVASKSQKDPKEYLAFLNKLRQMEINYQRYNIDKHLRKWESALLHLIKCPDNHEDELLQFVMNQGLYREALAALPKNNERFRMIASAYADKLASQRLYKEAAVMYRRANDFHNALISHQKALAWINCIQDANSAGFSDEEQNVLLVELATALYDVGQFEETATIYETYLHQPLDAVKALCCGHFWSEAQRVANLHNLNTETVIRPRAVEYAETLSSQIKTLSEQFETHKARLCEVRREKQVARERQEALDGEADGYGESDLLSDTSSMTGSSLSSKASSGHSSGSNRSSKNRRKQERKVLSLKKGSPHEELALMYALHQSITSAFSQRDEVHSLNNALVEFGDDHIARDLQTSLSIILKSMETSFNNIWPTSLAPGNLQPSVQQSFGPNATSNMLASSMSCAMTNQPDMNLLEPTYRFPPVIRPVKWELDLLKRVSK</sequence>
<feature type="domain" description="ELP1 alpha-solenoid" evidence="10">
    <location>
        <begin position="738"/>
        <end position="941"/>
    </location>
</feature>
<feature type="domain" description="ELP1 N-terminal second beta-propeller" evidence="8">
    <location>
        <begin position="402"/>
        <end position="714"/>
    </location>
</feature>
<feature type="domain" description="ELP1 TPR" evidence="9">
    <location>
        <begin position="948"/>
        <end position="1111"/>
    </location>
</feature>
<keyword evidence="4" id="KW-0819">tRNA processing</keyword>
<feature type="compositionally biased region" description="Low complexity" evidence="6">
    <location>
        <begin position="1180"/>
        <end position="1209"/>
    </location>
</feature>
<evidence type="ECO:0000256" key="3">
    <source>
        <dbReference type="ARBA" id="ARBA00022490"/>
    </source>
</evidence>